<evidence type="ECO:0000313" key="2">
    <source>
        <dbReference type="Proteomes" id="UP000017842"/>
    </source>
</evidence>
<comment type="caution">
    <text evidence="1">The sequence shown here is derived from an EMBL/GenBank/DDBJ whole genome shotgun (WGS) entry which is preliminary data.</text>
</comment>
<organism evidence="1 2">
    <name type="scientific">Methyloglobulus morosus KoM1</name>
    <dbReference type="NCBI Taxonomy" id="1116472"/>
    <lineage>
        <taxon>Bacteria</taxon>
        <taxon>Pseudomonadati</taxon>
        <taxon>Pseudomonadota</taxon>
        <taxon>Gammaproteobacteria</taxon>
        <taxon>Methylococcales</taxon>
        <taxon>Methylococcaceae</taxon>
        <taxon>Methyloglobulus</taxon>
    </lineage>
</organism>
<dbReference type="STRING" id="1116472.MGMO_128c00060"/>
<dbReference type="Proteomes" id="UP000017842">
    <property type="component" value="Unassembled WGS sequence"/>
</dbReference>
<protein>
    <submittedName>
        <fullName evidence="1">Uncharacterized protein</fullName>
    </submittedName>
</protein>
<name>V5B960_9GAMM</name>
<evidence type="ECO:0000313" key="1">
    <source>
        <dbReference type="EMBL" id="ESS69810.1"/>
    </source>
</evidence>
<dbReference type="AlphaFoldDB" id="V5B960"/>
<proteinExistence type="predicted"/>
<accession>V5B960</accession>
<dbReference type="EMBL" id="AYLO01000119">
    <property type="protein sequence ID" value="ESS69810.1"/>
    <property type="molecule type" value="Genomic_DNA"/>
</dbReference>
<reference evidence="1 2" key="1">
    <citation type="journal article" date="2013" name="Genome Announc.">
        <title>Draft Genome Sequence of the Methanotrophic Gammaproteobacterium Methyloglobulus morosus DSM 22980 Strain KoM1.</title>
        <authorList>
            <person name="Poehlein A."/>
            <person name="Deutzmann J.S."/>
            <person name="Daniel R."/>
            <person name="Simeonova D.D."/>
        </authorList>
    </citation>
    <scope>NUCLEOTIDE SEQUENCE [LARGE SCALE GENOMIC DNA]</scope>
    <source>
        <strain evidence="1 2">KoM1</strain>
    </source>
</reference>
<sequence length="50" mass="5598">MLTQNDSIFLFYSPQRLTETVEFGIETGRKNPTSIEKQCLGRPLSAIIGP</sequence>
<gene>
    <name evidence="1" type="ORF">MGMO_128c00060</name>
</gene>
<keyword evidence="2" id="KW-1185">Reference proteome</keyword>